<evidence type="ECO:0000313" key="1">
    <source>
        <dbReference type="EMBL" id="ERM95876.1"/>
    </source>
</evidence>
<dbReference type="HOGENOM" id="CLU_2592957_0_0_1"/>
<accession>W1NK80</accession>
<dbReference type="Proteomes" id="UP000017836">
    <property type="component" value="Unassembled WGS sequence"/>
</dbReference>
<dbReference type="AlphaFoldDB" id="W1NK80"/>
<evidence type="ECO:0000313" key="2">
    <source>
        <dbReference type="Proteomes" id="UP000017836"/>
    </source>
</evidence>
<gene>
    <name evidence="1" type="ORF">AMTR_s00060p00137610</name>
</gene>
<keyword evidence="2" id="KW-1185">Reference proteome</keyword>
<organism evidence="1 2">
    <name type="scientific">Amborella trichopoda</name>
    <dbReference type="NCBI Taxonomy" id="13333"/>
    <lineage>
        <taxon>Eukaryota</taxon>
        <taxon>Viridiplantae</taxon>
        <taxon>Streptophyta</taxon>
        <taxon>Embryophyta</taxon>
        <taxon>Tracheophyta</taxon>
        <taxon>Spermatophyta</taxon>
        <taxon>Magnoliopsida</taxon>
        <taxon>Amborellales</taxon>
        <taxon>Amborellaceae</taxon>
        <taxon>Amborella</taxon>
    </lineage>
</organism>
<protein>
    <submittedName>
        <fullName evidence="1">Uncharacterized protein</fullName>
    </submittedName>
</protein>
<name>W1NK80_AMBTC</name>
<dbReference type="Gramene" id="ERM95876">
    <property type="protein sequence ID" value="ERM95876"/>
    <property type="gene ID" value="AMTR_s00060p00137610"/>
</dbReference>
<sequence>MVVIESLVGQGEGAAKVGEKRVEESTLKVPRDKGQVVQCHWVLEVAHMGKDEVPWGNSSGLTTVPGFEFEIEFEIPSLGE</sequence>
<reference evidence="2" key="1">
    <citation type="journal article" date="2013" name="Science">
        <title>The Amborella genome and the evolution of flowering plants.</title>
        <authorList>
            <consortium name="Amborella Genome Project"/>
        </authorList>
    </citation>
    <scope>NUCLEOTIDE SEQUENCE [LARGE SCALE GENOMIC DNA]</scope>
</reference>
<dbReference type="EMBL" id="KI397373">
    <property type="protein sequence ID" value="ERM95876.1"/>
    <property type="molecule type" value="Genomic_DNA"/>
</dbReference>
<proteinExistence type="predicted"/>